<accession>A0A6M2DJL1</accession>
<dbReference type="InterPro" id="IPR003323">
    <property type="entry name" value="OTU_dom"/>
</dbReference>
<keyword evidence="7 9" id="KW-0788">Thiol protease</keyword>
<evidence type="ECO:0000313" key="11">
    <source>
        <dbReference type="EMBL" id="NOV46226.1"/>
    </source>
</evidence>
<dbReference type="Gene3D" id="3.10.20.90">
    <property type="entry name" value="Phosphatidylinositol 3-kinase Catalytic Subunit, Chain A, domain 1"/>
    <property type="match status" value="1"/>
</dbReference>
<dbReference type="InterPro" id="IPR038765">
    <property type="entry name" value="Papain-like_cys_pep_sf"/>
</dbReference>
<dbReference type="SUPFAM" id="SSF54001">
    <property type="entry name" value="Cysteine proteinases"/>
    <property type="match status" value="1"/>
</dbReference>
<keyword evidence="3" id="KW-0479">Metal-binding</keyword>
<reference evidence="11" key="1">
    <citation type="submission" date="2020-03" db="EMBL/GenBank/DDBJ databases">
        <title>Transcriptomic Profiling of the Digestive Tract of the Rat Flea, Xenopsylla cheopis, Following Blood Feeding and Infection with Yersinia pestis.</title>
        <authorList>
            <person name="Bland D.M."/>
            <person name="Martens C.A."/>
            <person name="Virtaneva K."/>
            <person name="Kanakabandi K."/>
            <person name="Long D."/>
            <person name="Rosenke R."/>
            <person name="Saturday G.A."/>
            <person name="Hoyt F.H."/>
            <person name="Bruno D.P."/>
            <person name="Ribeiro J.M.C."/>
            <person name="Hinnebusch J."/>
        </authorList>
    </citation>
    <scope>NUCLEOTIDE SEQUENCE</scope>
</reference>
<dbReference type="SUPFAM" id="SSF54236">
    <property type="entry name" value="Ubiquitin-like"/>
    <property type="match status" value="1"/>
</dbReference>
<dbReference type="EMBL" id="GIIL01002500">
    <property type="protein sequence ID" value="NOV46226.1"/>
    <property type="molecule type" value="Transcribed_RNA"/>
</dbReference>
<dbReference type="GO" id="GO:0005634">
    <property type="term" value="C:nucleus"/>
    <property type="evidence" value="ECO:0007669"/>
    <property type="project" value="TreeGrafter"/>
</dbReference>
<keyword evidence="5 9" id="KW-0833">Ubl conjugation pathway</keyword>
<name>A0A6M2DJL1_XENCH</name>
<sequence length="296" mass="33028">MTSYMLKVKSQEGQKILRDLEPSMKLGDFLLQLSYCTSISKNCLQVLSGFPPKMLDLSNENVTLKESGLCSGDTVIVEKSTKIKDDIIKEFKPVTGLLMKKVVPADNSCLFTSIGYVINGKIDLSIGSYLRQLIAQQVEADPETYSEALLGKPNKEYCQWIMKPESWGGAIEVSILSEFYGIEIAVVDTQNAIINRFGEDKKYGSRVFLLFDGIHYDPLFMESFEGDSTRTLFPIEDLSVLELAQELAKEAKASRQFTDVNKFNLKCLQCDMILTGQVAAQSHAKETGHTNFGEVL</sequence>
<keyword evidence="9" id="KW-0963">Cytoplasm</keyword>
<dbReference type="InterPro" id="IPR048857">
    <property type="entry name" value="OTU1_Ubl"/>
</dbReference>
<dbReference type="GO" id="GO:0008270">
    <property type="term" value="F:zinc ion binding"/>
    <property type="evidence" value="ECO:0007669"/>
    <property type="project" value="UniProtKB-KW"/>
</dbReference>
<dbReference type="GO" id="GO:0004843">
    <property type="term" value="F:cysteine-type deubiquitinase activity"/>
    <property type="evidence" value="ECO:0007669"/>
    <property type="project" value="UniProtKB-UniRule"/>
</dbReference>
<dbReference type="Gene3D" id="3.90.70.80">
    <property type="match status" value="1"/>
</dbReference>
<dbReference type="CDD" id="cd17059">
    <property type="entry name" value="Ubl_OTU1"/>
    <property type="match status" value="1"/>
</dbReference>
<dbReference type="CDD" id="cd22745">
    <property type="entry name" value="OTU_OTU1"/>
    <property type="match status" value="1"/>
</dbReference>
<dbReference type="AlphaFoldDB" id="A0A6M2DJL1"/>
<protein>
    <recommendedName>
        <fullName evidence="9">Ubiquitin thioesterase OTU</fullName>
        <ecNumber evidence="9">3.4.19.12</ecNumber>
    </recommendedName>
</protein>
<dbReference type="GO" id="GO:0030968">
    <property type="term" value="P:endoplasmic reticulum unfolded protein response"/>
    <property type="evidence" value="ECO:0007669"/>
    <property type="project" value="TreeGrafter"/>
</dbReference>
<evidence type="ECO:0000256" key="3">
    <source>
        <dbReference type="ARBA" id="ARBA00022723"/>
    </source>
</evidence>
<dbReference type="PANTHER" id="PTHR13312">
    <property type="entry name" value="HIV-INDUCED PROTEIN-7-LIKE PROTEASE"/>
    <property type="match status" value="1"/>
</dbReference>
<evidence type="ECO:0000256" key="2">
    <source>
        <dbReference type="ARBA" id="ARBA00022670"/>
    </source>
</evidence>
<dbReference type="GO" id="GO:0005829">
    <property type="term" value="C:cytosol"/>
    <property type="evidence" value="ECO:0007669"/>
    <property type="project" value="TreeGrafter"/>
</dbReference>
<evidence type="ECO:0000256" key="1">
    <source>
        <dbReference type="ARBA" id="ARBA00000707"/>
    </source>
</evidence>
<dbReference type="GO" id="GO:0016579">
    <property type="term" value="P:protein deubiquitination"/>
    <property type="evidence" value="ECO:0007669"/>
    <property type="project" value="TreeGrafter"/>
</dbReference>
<comment type="catalytic activity">
    <reaction evidence="1 9">
        <text>Thiol-dependent hydrolysis of ester, thioester, amide, peptide and isopeptide bonds formed by the C-terminal Gly of ubiquitin (a 76-residue protein attached to proteins as an intracellular targeting signal).</text>
        <dbReference type="EC" id="3.4.19.12"/>
    </reaction>
</comment>
<dbReference type="PROSITE" id="PS50802">
    <property type="entry name" value="OTU"/>
    <property type="match status" value="1"/>
</dbReference>
<evidence type="ECO:0000259" key="10">
    <source>
        <dbReference type="PROSITE" id="PS50802"/>
    </source>
</evidence>
<keyword evidence="6 9" id="KW-0378">Hydrolase</keyword>
<dbReference type="InterPro" id="IPR057766">
    <property type="entry name" value="Znf-C2H2_OTU1-like_C"/>
</dbReference>
<dbReference type="Pfam" id="PF24560">
    <property type="entry name" value="zf-C2H2_OTU1_C"/>
    <property type="match status" value="1"/>
</dbReference>
<dbReference type="InterPro" id="IPR029071">
    <property type="entry name" value="Ubiquitin-like_domsf"/>
</dbReference>
<evidence type="ECO:0000256" key="9">
    <source>
        <dbReference type="RuleBase" id="RU367104"/>
    </source>
</evidence>
<keyword evidence="8" id="KW-0862">Zinc</keyword>
<dbReference type="Pfam" id="PF21403">
    <property type="entry name" value="OTU1_UBXL"/>
    <property type="match status" value="1"/>
</dbReference>
<evidence type="ECO:0000256" key="8">
    <source>
        <dbReference type="ARBA" id="ARBA00022833"/>
    </source>
</evidence>
<dbReference type="PANTHER" id="PTHR13312:SF0">
    <property type="entry name" value="UBIQUITIN THIOESTERASE OTU1"/>
    <property type="match status" value="1"/>
</dbReference>
<evidence type="ECO:0000256" key="6">
    <source>
        <dbReference type="ARBA" id="ARBA00022801"/>
    </source>
</evidence>
<feature type="domain" description="OTU" evidence="10">
    <location>
        <begin position="98"/>
        <end position="222"/>
    </location>
</feature>
<evidence type="ECO:0000256" key="4">
    <source>
        <dbReference type="ARBA" id="ARBA00022771"/>
    </source>
</evidence>
<comment type="function">
    <text evidence="9">Hydrolase that can remove conjugated ubiquitin from proteins and may therefore play an important regulatory role at the level of protein turnover by preventing degradation.</text>
</comment>
<keyword evidence="4" id="KW-0863">Zinc-finger</keyword>
<keyword evidence="2 11" id="KW-0645">Protease</keyword>
<dbReference type="GO" id="GO:0036503">
    <property type="term" value="P:ERAD pathway"/>
    <property type="evidence" value="ECO:0007669"/>
    <property type="project" value="TreeGrafter"/>
</dbReference>
<evidence type="ECO:0000256" key="7">
    <source>
        <dbReference type="ARBA" id="ARBA00022807"/>
    </source>
</evidence>
<organism evidence="11">
    <name type="scientific">Xenopsylla cheopis</name>
    <name type="common">Oriental rat flea</name>
    <name type="synonym">Pulex cheopis</name>
    <dbReference type="NCBI Taxonomy" id="163159"/>
    <lineage>
        <taxon>Eukaryota</taxon>
        <taxon>Metazoa</taxon>
        <taxon>Ecdysozoa</taxon>
        <taxon>Arthropoda</taxon>
        <taxon>Hexapoda</taxon>
        <taxon>Insecta</taxon>
        <taxon>Pterygota</taxon>
        <taxon>Neoptera</taxon>
        <taxon>Endopterygota</taxon>
        <taxon>Siphonaptera</taxon>
        <taxon>Pulicidae</taxon>
        <taxon>Xenopsyllinae</taxon>
        <taxon>Xenopsylla</taxon>
    </lineage>
</organism>
<comment type="subcellular location">
    <subcellularLocation>
        <location evidence="9">Cytoplasm</location>
    </subcellularLocation>
</comment>
<proteinExistence type="predicted"/>
<dbReference type="Pfam" id="PF02338">
    <property type="entry name" value="OTU"/>
    <property type="match status" value="1"/>
</dbReference>
<evidence type="ECO:0000256" key="5">
    <source>
        <dbReference type="ARBA" id="ARBA00022786"/>
    </source>
</evidence>
<dbReference type="EC" id="3.4.19.12" evidence="9"/>